<dbReference type="Pfam" id="PF13561">
    <property type="entry name" value="adh_short_C2"/>
    <property type="match status" value="1"/>
</dbReference>
<evidence type="ECO:0000313" key="4">
    <source>
        <dbReference type="Proteomes" id="UP000249616"/>
    </source>
</evidence>
<dbReference type="EMBL" id="CP030074">
    <property type="protein sequence ID" value="AWW43489.1"/>
    <property type="molecule type" value="Genomic_DNA"/>
</dbReference>
<dbReference type="KEGG" id="scad:DN051_43900"/>
<evidence type="ECO:0000256" key="1">
    <source>
        <dbReference type="ARBA" id="ARBA00006484"/>
    </source>
</evidence>
<dbReference type="InterPro" id="IPR002347">
    <property type="entry name" value="SDR_fam"/>
</dbReference>
<dbReference type="NCBIfam" id="NF005559">
    <property type="entry name" value="PRK07231.1"/>
    <property type="match status" value="1"/>
</dbReference>
<dbReference type="PRINTS" id="PR00080">
    <property type="entry name" value="SDRFAMILY"/>
</dbReference>
<dbReference type="FunFam" id="3.40.50.720:FF:000084">
    <property type="entry name" value="Short-chain dehydrogenase reductase"/>
    <property type="match status" value="1"/>
</dbReference>
<comment type="similarity">
    <text evidence="1">Belongs to the short-chain dehydrogenases/reductases (SDR) family.</text>
</comment>
<dbReference type="InterPro" id="IPR036291">
    <property type="entry name" value="NAD(P)-bd_dom_sf"/>
</dbReference>
<proteinExistence type="inferred from homology"/>
<geneLocation type="plasmid" evidence="3 4">
    <name>unnamed1</name>
</geneLocation>
<dbReference type="PRINTS" id="PR00081">
    <property type="entry name" value="GDHRDH"/>
</dbReference>
<keyword evidence="2" id="KW-0560">Oxidoreductase</keyword>
<dbReference type="Proteomes" id="UP000249616">
    <property type="component" value="Plasmid unnamed1"/>
</dbReference>
<dbReference type="PANTHER" id="PTHR24321">
    <property type="entry name" value="DEHYDROGENASES, SHORT CHAIN"/>
    <property type="match status" value="1"/>
</dbReference>
<gene>
    <name evidence="3" type="ORF">DN051_43900</name>
</gene>
<dbReference type="Gene3D" id="3.40.50.720">
    <property type="entry name" value="NAD(P)-binding Rossmann-like Domain"/>
    <property type="match status" value="1"/>
</dbReference>
<keyword evidence="3" id="KW-0614">Plasmid</keyword>
<dbReference type="GeneID" id="32588324"/>
<dbReference type="GO" id="GO:0016491">
    <property type="term" value="F:oxidoreductase activity"/>
    <property type="evidence" value="ECO:0007669"/>
    <property type="project" value="UniProtKB-KW"/>
</dbReference>
<accession>A0A2Z4JEF3</accession>
<dbReference type="CDD" id="cd05233">
    <property type="entry name" value="SDR_c"/>
    <property type="match status" value="1"/>
</dbReference>
<organism evidence="3 4">
    <name type="scientific">Streptomyces cadmiisoli</name>
    <dbReference type="NCBI Taxonomy" id="2184053"/>
    <lineage>
        <taxon>Bacteria</taxon>
        <taxon>Bacillati</taxon>
        <taxon>Actinomycetota</taxon>
        <taxon>Actinomycetes</taxon>
        <taxon>Kitasatosporales</taxon>
        <taxon>Streptomycetaceae</taxon>
        <taxon>Streptomyces</taxon>
        <taxon>Streptomyces aurantiacus group</taxon>
    </lineage>
</organism>
<sequence>MRMKNKIAIVTGAARGNGRAIALRLAEEGATVVLGDVNEDQLNRVTAEIEAAGGRATAVRCDVTSEADVAALIAAAEEHGPVNAVVAQAGISYSGPLDSTPLDQWQRLMNIDVTGTFLTVREAVRSMLRTGGGSIVTMSGTYAYMAEPGTTGFCAAKAAILSFTRAVAAEYGDRDIRCNAIVPGYVMTEMVQEVYDNLPDGAAAHEEISKWHALGRIATPQEVANMALFLCSDESSFSTGSPFLVDGGLTTGINSFQRPIARPA</sequence>
<protein>
    <submittedName>
        <fullName evidence="3">SDR family NAD(P)-dependent oxidoreductase</fullName>
    </submittedName>
</protein>
<dbReference type="PANTHER" id="PTHR24321:SF8">
    <property type="entry name" value="ESTRADIOL 17-BETA-DEHYDROGENASE 8-RELATED"/>
    <property type="match status" value="1"/>
</dbReference>
<keyword evidence="4" id="KW-1185">Reference proteome</keyword>
<evidence type="ECO:0000313" key="3">
    <source>
        <dbReference type="EMBL" id="AWW43489.1"/>
    </source>
</evidence>
<dbReference type="SUPFAM" id="SSF51735">
    <property type="entry name" value="NAD(P)-binding Rossmann-fold domains"/>
    <property type="match status" value="1"/>
</dbReference>
<dbReference type="AlphaFoldDB" id="A0A2Z4JEF3"/>
<dbReference type="RefSeq" id="WP_063797342.1">
    <property type="nucleotide sequence ID" value="NZ_CP030074.1"/>
</dbReference>
<reference evidence="4" key="1">
    <citation type="submission" date="2018-06" db="EMBL/GenBank/DDBJ databases">
        <authorList>
            <person name="Li K."/>
        </authorList>
    </citation>
    <scope>NUCLEOTIDE SEQUENCE [LARGE SCALE GENOMIC DNA]</scope>
    <source>
        <strain evidence="4">ZFG47</strain>
        <plasmid evidence="4">unnamed1</plasmid>
    </source>
</reference>
<evidence type="ECO:0000256" key="2">
    <source>
        <dbReference type="ARBA" id="ARBA00023002"/>
    </source>
</evidence>
<name>A0A2Z4JEF3_9ACTN</name>